<comment type="caution">
    <text evidence="9">The sequence shown here is derived from an EMBL/GenBank/DDBJ whole genome shotgun (WGS) entry which is preliminary data.</text>
</comment>
<name>A0A939IRV0_9ALTE</name>
<dbReference type="RefSeq" id="WP_206573976.1">
    <property type="nucleotide sequence ID" value="NZ_JAFKCV010000005.1"/>
</dbReference>
<dbReference type="Pfam" id="PF00825">
    <property type="entry name" value="Ribonuclease_P"/>
    <property type="match status" value="1"/>
</dbReference>
<dbReference type="PANTHER" id="PTHR33992:SF1">
    <property type="entry name" value="RIBONUCLEASE P PROTEIN COMPONENT"/>
    <property type="match status" value="1"/>
</dbReference>
<keyword evidence="2 7" id="KW-0819">tRNA processing</keyword>
<dbReference type="Proteomes" id="UP000664654">
    <property type="component" value="Unassembled WGS sequence"/>
</dbReference>
<keyword evidence="4 7" id="KW-0255">Endonuclease</keyword>
<comment type="similarity">
    <text evidence="7">Belongs to the RnpA family.</text>
</comment>
<dbReference type="EC" id="3.1.26.5" evidence="7 8"/>
<evidence type="ECO:0000256" key="8">
    <source>
        <dbReference type="NCBIfam" id="TIGR00188"/>
    </source>
</evidence>
<dbReference type="PANTHER" id="PTHR33992">
    <property type="entry name" value="RIBONUCLEASE P PROTEIN COMPONENT"/>
    <property type="match status" value="1"/>
</dbReference>
<keyword evidence="3 7" id="KW-0540">Nuclease</keyword>
<reference evidence="9" key="1">
    <citation type="submission" date="2021-03" db="EMBL/GenBank/DDBJ databases">
        <title>novel species isolated from a fishpond in China.</title>
        <authorList>
            <person name="Lu H."/>
            <person name="Cai Z."/>
        </authorList>
    </citation>
    <scope>NUCLEOTIDE SEQUENCE</scope>
    <source>
        <strain evidence="9">JCM 30855</strain>
    </source>
</reference>
<dbReference type="GO" id="GO:0001682">
    <property type="term" value="P:tRNA 5'-leader removal"/>
    <property type="evidence" value="ECO:0007669"/>
    <property type="project" value="UniProtKB-UniRule"/>
</dbReference>
<dbReference type="HAMAP" id="MF_00227">
    <property type="entry name" value="RNase_P"/>
    <property type="match status" value="1"/>
</dbReference>
<dbReference type="GO" id="GO:0030677">
    <property type="term" value="C:ribonuclease P complex"/>
    <property type="evidence" value="ECO:0007669"/>
    <property type="project" value="TreeGrafter"/>
</dbReference>
<evidence type="ECO:0000256" key="7">
    <source>
        <dbReference type="HAMAP-Rule" id="MF_00227"/>
    </source>
</evidence>
<organism evidence="9 10">
    <name type="scientific">Bowmanella dokdonensis</name>
    <dbReference type="NCBI Taxonomy" id="751969"/>
    <lineage>
        <taxon>Bacteria</taxon>
        <taxon>Pseudomonadati</taxon>
        <taxon>Pseudomonadota</taxon>
        <taxon>Gammaproteobacteria</taxon>
        <taxon>Alteromonadales</taxon>
        <taxon>Alteromonadaceae</taxon>
        <taxon>Bowmanella</taxon>
    </lineage>
</organism>
<evidence type="ECO:0000313" key="9">
    <source>
        <dbReference type="EMBL" id="MBN7825871.1"/>
    </source>
</evidence>
<dbReference type="InterPro" id="IPR020539">
    <property type="entry name" value="RNase_P_CS"/>
</dbReference>
<keyword evidence="5 7" id="KW-0378">Hydrolase</keyword>
<protein>
    <recommendedName>
        <fullName evidence="7 8">Ribonuclease P protein component</fullName>
        <shortName evidence="7">RNase P protein</shortName>
        <shortName evidence="7">RNaseP protein</shortName>
        <ecNumber evidence="7 8">3.1.26.5</ecNumber>
    </recommendedName>
    <alternativeName>
        <fullName evidence="7">Protein C5</fullName>
    </alternativeName>
</protein>
<sequence>MGENQFSRELRLLTPTHFENVFQQAIPAVSPQLTLLARLNNLDNPRIGITLSKKRVRRAHDRNRIKRIVRESFRLHQHKLPHADIVVVGKSGLDQLTNAQLFELLERLWKKITHRCSQPVSG</sequence>
<accession>A0A939IRV0</accession>
<evidence type="ECO:0000256" key="5">
    <source>
        <dbReference type="ARBA" id="ARBA00022801"/>
    </source>
</evidence>
<comment type="function">
    <text evidence="1 7">RNaseP catalyzes the removal of the 5'-leader sequence from pre-tRNA to produce the mature 5'-terminus. It can also cleave other RNA substrates such as 4.5S RNA. The protein component plays an auxiliary but essential role in vivo by binding to the 5'-leader sequence and broadening the substrate specificity of the ribozyme.</text>
</comment>
<keyword evidence="6 7" id="KW-0694">RNA-binding</keyword>
<dbReference type="InterPro" id="IPR014721">
    <property type="entry name" value="Ribsml_uS5_D2-typ_fold_subgr"/>
</dbReference>
<comment type="subunit">
    <text evidence="7">Consists of a catalytic RNA component (M1 or rnpB) and a protein subunit.</text>
</comment>
<dbReference type="AlphaFoldDB" id="A0A939IRV0"/>
<dbReference type="NCBIfam" id="TIGR00188">
    <property type="entry name" value="rnpA"/>
    <property type="match status" value="1"/>
</dbReference>
<dbReference type="EMBL" id="JAFKCV010000005">
    <property type="protein sequence ID" value="MBN7825871.1"/>
    <property type="molecule type" value="Genomic_DNA"/>
</dbReference>
<comment type="catalytic activity">
    <reaction evidence="7">
        <text>Endonucleolytic cleavage of RNA, removing 5'-extranucleotides from tRNA precursor.</text>
        <dbReference type="EC" id="3.1.26.5"/>
    </reaction>
</comment>
<keyword evidence="10" id="KW-1185">Reference proteome</keyword>
<evidence type="ECO:0000313" key="10">
    <source>
        <dbReference type="Proteomes" id="UP000664654"/>
    </source>
</evidence>
<evidence type="ECO:0000256" key="6">
    <source>
        <dbReference type="ARBA" id="ARBA00022884"/>
    </source>
</evidence>
<evidence type="ECO:0000256" key="1">
    <source>
        <dbReference type="ARBA" id="ARBA00002663"/>
    </source>
</evidence>
<dbReference type="GO" id="GO:0042781">
    <property type="term" value="F:3'-tRNA processing endoribonuclease activity"/>
    <property type="evidence" value="ECO:0007669"/>
    <property type="project" value="TreeGrafter"/>
</dbReference>
<dbReference type="SUPFAM" id="SSF54211">
    <property type="entry name" value="Ribosomal protein S5 domain 2-like"/>
    <property type="match status" value="1"/>
</dbReference>
<dbReference type="InterPro" id="IPR020568">
    <property type="entry name" value="Ribosomal_Su5_D2-typ_SF"/>
</dbReference>
<dbReference type="Gene3D" id="3.30.230.10">
    <property type="match status" value="1"/>
</dbReference>
<evidence type="ECO:0000256" key="3">
    <source>
        <dbReference type="ARBA" id="ARBA00022722"/>
    </source>
</evidence>
<dbReference type="InterPro" id="IPR000100">
    <property type="entry name" value="RNase_P"/>
</dbReference>
<dbReference type="GO" id="GO:0000049">
    <property type="term" value="F:tRNA binding"/>
    <property type="evidence" value="ECO:0007669"/>
    <property type="project" value="UniProtKB-UniRule"/>
</dbReference>
<dbReference type="GO" id="GO:0004526">
    <property type="term" value="F:ribonuclease P activity"/>
    <property type="evidence" value="ECO:0007669"/>
    <property type="project" value="UniProtKB-UniRule"/>
</dbReference>
<proteinExistence type="inferred from homology"/>
<gene>
    <name evidence="7 9" type="primary">rnpA</name>
    <name evidence="9" type="ORF">J0A66_11595</name>
</gene>
<dbReference type="PROSITE" id="PS00648">
    <property type="entry name" value="RIBONUCLEASE_P"/>
    <property type="match status" value="1"/>
</dbReference>
<evidence type="ECO:0000256" key="4">
    <source>
        <dbReference type="ARBA" id="ARBA00022759"/>
    </source>
</evidence>
<evidence type="ECO:0000256" key="2">
    <source>
        <dbReference type="ARBA" id="ARBA00022694"/>
    </source>
</evidence>